<evidence type="ECO:0000313" key="3">
    <source>
        <dbReference type="EMBL" id="KAK0745875.1"/>
    </source>
</evidence>
<gene>
    <name evidence="3" type="ORF">B0T18DRAFT_138672</name>
</gene>
<feature type="transmembrane region" description="Helical" evidence="2">
    <location>
        <begin position="41"/>
        <end position="62"/>
    </location>
</feature>
<evidence type="ECO:0000256" key="2">
    <source>
        <dbReference type="SAM" id="Phobius"/>
    </source>
</evidence>
<organism evidence="3 4">
    <name type="scientific">Schizothecium vesticola</name>
    <dbReference type="NCBI Taxonomy" id="314040"/>
    <lineage>
        <taxon>Eukaryota</taxon>
        <taxon>Fungi</taxon>
        <taxon>Dikarya</taxon>
        <taxon>Ascomycota</taxon>
        <taxon>Pezizomycotina</taxon>
        <taxon>Sordariomycetes</taxon>
        <taxon>Sordariomycetidae</taxon>
        <taxon>Sordariales</taxon>
        <taxon>Schizotheciaceae</taxon>
        <taxon>Schizothecium</taxon>
    </lineage>
</organism>
<proteinExistence type="predicted"/>
<keyword evidence="4" id="KW-1185">Reference proteome</keyword>
<dbReference type="InterPro" id="IPR020999">
    <property type="entry name" value="Chitin_synth_reg_RCR"/>
</dbReference>
<sequence>MAPFEQAAAISPRQFGCRYGYHYSSSVGGCVRDSGSRWYDWGRWVLAGIVVIFFILSLLLLARNSRRRRRNGVPPLRGTGWMAPGPAPPYSQQPPPPQYSAAPPPQYPQGTGQKFNQNDGYYGQQEGIQLQSPPHSYQPPNQPYGGESYAPPQGPPPGR</sequence>
<keyword evidence="2" id="KW-0812">Transmembrane</keyword>
<dbReference type="GO" id="GO:0016192">
    <property type="term" value="P:vesicle-mediated transport"/>
    <property type="evidence" value="ECO:0007669"/>
    <property type="project" value="TreeGrafter"/>
</dbReference>
<feature type="compositionally biased region" description="Polar residues" evidence="1">
    <location>
        <begin position="126"/>
        <end position="135"/>
    </location>
</feature>
<dbReference type="PANTHER" id="PTHR28187">
    <property type="entry name" value="PROTEIN RCR1-RELATED"/>
    <property type="match status" value="1"/>
</dbReference>
<dbReference type="EMBL" id="JAUKUD010000004">
    <property type="protein sequence ID" value="KAK0745875.1"/>
    <property type="molecule type" value="Genomic_DNA"/>
</dbReference>
<comment type="caution">
    <text evidence="3">The sequence shown here is derived from an EMBL/GenBank/DDBJ whole genome shotgun (WGS) entry which is preliminary data.</text>
</comment>
<feature type="region of interest" description="Disordered" evidence="1">
    <location>
        <begin position="67"/>
        <end position="159"/>
    </location>
</feature>
<dbReference type="AlphaFoldDB" id="A0AA40K4R6"/>
<keyword evidence="2" id="KW-0472">Membrane</keyword>
<accession>A0AA40K4R6</accession>
<protein>
    <submittedName>
        <fullName evidence="3">Chitin synthesis regulation, resistance to congo red-domain-containing protein</fullName>
    </submittedName>
</protein>
<dbReference type="PANTHER" id="PTHR28187:SF1">
    <property type="entry name" value="PROTEIN RCR1-RELATED"/>
    <property type="match status" value="1"/>
</dbReference>
<keyword evidence="2" id="KW-1133">Transmembrane helix</keyword>
<evidence type="ECO:0000313" key="4">
    <source>
        <dbReference type="Proteomes" id="UP001172155"/>
    </source>
</evidence>
<dbReference type="Pfam" id="PF12273">
    <property type="entry name" value="RCR"/>
    <property type="match status" value="1"/>
</dbReference>
<name>A0AA40K4R6_9PEZI</name>
<dbReference type="Proteomes" id="UP001172155">
    <property type="component" value="Unassembled WGS sequence"/>
</dbReference>
<evidence type="ECO:0000256" key="1">
    <source>
        <dbReference type="SAM" id="MobiDB-lite"/>
    </source>
</evidence>
<feature type="compositionally biased region" description="Pro residues" evidence="1">
    <location>
        <begin position="85"/>
        <end position="107"/>
    </location>
</feature>
<reference evidence="3" key="1">
    <citation type="submission" date="2023-06" db="EMBL/GenBank/DDBJ databases">
        <title>Genome-scale phylogeny and comparative genomics of the fungal order Sordariales.</title>
        <authorList>
            <consortium name="Lawrence Berkeley National Laboratory"/>
            <person name="Hensen N."/>
            <person name="Bonometti L."/>
            <person name="Westerberg I."/>
            <person name="Brannstrom I.O."/>
            <person name="Guillou S."/>
            <person name="Cros-Aarteil S."/>
            <person name="Calhoun S."/>
            <person name="Haridas S."/>
            <person name="Kuo A."/>
            <person name="Mondo S."/>
            <person name="Pangilinan J."/>
            <person name="Riley R."/>
            <person name="LaButti K."/>
            <person name="Andreopoulos B."/>
            <person name="Lipzen A."/>
            <person name="Chen C."/>
            <person name="Yanf M."/>
            <person name="Daum C."/>
            <person name="Ng V."/>
            <person name="Clum A."/>
            <person name="Steindorff A."/>
            <person name="Ohm R."/>
            <person name="Martin F."/>
            <person name="Silar P."/>
            <person name="Natvig D."/>
            <person name="Lalanne C."/>
            <person name="Gautier V."/>
            <person name="Ament-velasquez S.L."/>
            <person name="Kruys A."/>
            <person name="Hutchinson M.I."/>
            <person name="Powell A.J."/>
            <person name="Barry K."/>
            <person name="Miller A.N."/>
            <person name="Grigoriev I.V."/>
            <person name="Debuchy R."/>
            <person name="Gladieux P."/>
            <person name="Thoren M.H."/>
            <person name="Johannesson H."/>
        </authorList>
    </citation>
    <scope>NUCLEOTIDE SEQUENCE</scope>
    <source>
        <strain evidence="3">SMH3187-1</strain>
    </source>
</reference>